<evidence type="ECO:0000256" key="1">
    <source>
        <dbReference type="SAM" id="MobiDB-lite"/>
    </source>
</evidence>
<protein>
    <submittedName>
        <fullName evidence="2">Uncharacterized protein</fullName>
    </submittedName>
</protein>
<keyword evidence="3" id="KW-1185">Reference proteome</keyword>
<gene>
    <name evidence="2" type="ORF">RN001_011373</name>
</gene>
<organism evidence="2 3">
    <name type="scientific">Aquatica leii</name>
    <dbReference type="NCBI Taxonomy" id="1421715"/>
    <lineage>
        <taxon>Eukaryota</taxon>
        <taxon>Metazoa</taxon>
        <taxon>Ecdysozoa</taxon>
        <taxon>Arthropoda</taxon>
        <taxon>Hexapoda</taxon>
        <taxon>Insecta</taxon>
        <taxon>Pterygota</taxon>
        <taxon>Neoptera</taxon>
        <taxon>Endopterygota</taxon>
        <taxon>Coleoptera</taxon>
        <taxon>Polyphaga</taxon>
        <taxon>Elateriformia</taxon>
        <taxon>Elateroidea</taxon>
        <taxon>Lampyridae</taxon>
        <taxon>Luciolinae</taxon>
        <taxon>Aquatica</taxon>
    </lineage>
</organism>
<feature type="compositionally biased region" description="Basic residues" evidence="1">
    <location>
        <begin position="88"/>
        <end position="105"/>
    </location>
</feature>
<reference evidence="3" key="1">
    <citation type="submission" date="2023-01" db="EMBL/GenBank/DDBJ databases">
        <title>Key to firefly adult light organ development and bioluminescence: homeobox transcription factors regulate luciferase expression and transportation to peroxisome.</title>
        <authorList>
            <person name="Fu X."/>
        </authorList>
    </citation>
    <scope>NUCLEOTIDE SEQUENCE [LARGE SCALE GENOMIC DNA]</scope>
</reference>
<dbReference type="EMBL" id="JARPUR010000004">
    <property type="protein sequence ID" value="KAK4878867.1"/>
    <property type="molecule type" value="Genomic_DNA"/>
</dbReference>
<evidence type="ECO:0000313" key="3">
    <source>
        <dbReference type="Proteomes" id="UP001353858"/>
    </source>
</evidence>
<accession>A0AAN7SEZ3</accession>
<feature type="region of interest" description="Disordered" evidence="1">
    <location>
        <begin position="81"/>
        <end position="139"/>
    </location>
</feature>
<dbReference type="Proteomes" id="UP001353858">
    <property type="component" value="Unassembled WGS sequence"/>
</dbReference>
<comment type="caution">
    <text evidence="2">The sequence shown here is derived from an EMBL/GenBank/DDBJ whole genome shotgun (WGS) entry which is preliminary data.</text>
</comment>
<name>A0AAN7SEZ3_9COLE</name>
<proteinExistence type="predicted"/>
<feature type="region of interest" description="Disordered" evidence="1">
    <location>
        <begin position="202"/>
        <end position="231"/>
    </location>
</feature>
<sequence>MEYPTIKTKSFYGWRFLHLEEAVENLENNDRSADIVIIPPEVDGLTDEENYSDEEFPISLIPNDVPGQIKLHFLSSDEDDEYIPPSQKFHRQPQKSIRQRQKRKVASPPDWSNDNEDATTKKEEISSGEAQVDPTDPMPEFTTVEQRMLDLHEKKLHPFYKRYQNVTRRNVVILPSDCTYRYQNGPIKAKDVPTHIKYNHDLYKPPNLQEDATTKKEEISSGEGQVDATDPMPEFTTVEQRMLDLHEKKLHPFYKRYQNVTRRNVVILPSDCTYRYQNGPIKAKDVPTHIKYNHDLYKRTNIYSDFKIVEPPRSLIAKIIEIRQNQKRTMEPKHDGSTPLNTDKVKNTDKVYHTLYQNVI</sequence>
<evidence type="ECO:0000313" key="2">
    <source>
        <dbReference type="EMBL" id="KAK4878867.1"/>
    </source>
</evidence>
<dbReference type="AlphaFoldDB" id="A0AAN7SEZ3"/>